<sequence>MSKGKVTISCGGFGSTAQAFYEQGSVRYEVTLRTDKGDEVQISSVEQLTLEDLGEALKFQPELRIDADVLSQIVVRDVRINPIEMLACPHSIWLDALLEPATAEDIQANLEDVYMLWVNRHGERRARWIYRGQVLRTIAGLWVTKALDLLERTAHVVKQLGGA</sequence>
<name>A0A437M6V9_9SPHN</name>
<protein>
    <submittedName>
        <fullName evidence="1">Uncharacterized protein</fullName>
    </submittedName>
</protein>
<gene>
    <name evidence="1" type="ORF">EOD43_06115</name>
</gene>
<dbReference type="Proteomes" id="UP000282971">
    <property type="component" value="Unassembled WGS sequence"/>
</dbReference>
<accession>A0A437M6V9</accession>
<dbReference type="AlphaFoldDB" id="A0A437M6V9"/>
<comment type="caution">
    <text evidence="1">The sequence shown here is derived from an EMBL/GenBank/DDBJ whole genome shotgun (WGS) entry which is preliminary data.</text>
</comment>
<reference evidence="1 2" key="1">
    <citation type="submission" date="2019-01" db="EMBL/GenBank/DDBJ databases">
        <authorList>
            <person name="Chen W.-M."/>
        </authorList>
    </citation>
    <scope>NUCLEOTIDE SEQUENCE [LARGE SCALE GENOMIC DNA]</scope>
    <source>
        <strain evidence="1 2">CCP-7</strain>
    </source>
</reference>
<organism evidence="1 2">
    <name type="scientific">Sphingomonas crocodyli</name>
    <dbReference type="NCBI Taxonomy" id="1979270"/>
    <lineage>
        <taxon>Bacteria</taxon>
        <taxon>Pseudomonadati</taxon>
        <taxon>Pseudomonadota</taxon>
        <taxon>Alphaproteobacteria</taxon>
        <taxon>Sphingomonadales</taxon>
        <taxon>Sphingomonadaceae</taxon>
        <taxon>Sphingomonas</taxon>
    </lineage>
</organism>
<dbReference type="RefSeq" id="WP_127742067.1">
    <property type="nucleotide sequence ID" value="NZ_SACN01000001.1"/>
</dbReference>
<proteinExistence type="predicted"/>
<evidence type="ECO:0000313" key="1">
    <source>
        <dbReference type="EMBL" id="RVT93448.1"/>
    </source>
</evidence>
<dbReference type="OrthoDB" id="5933722at2"/>
<keyword evidence="2" id="KW-1185">Reference proteome</keyword>
<dbReference type="EMBL" id="SACN01000001">
    <property type="protein sequence ID" value="RVT93448.1"/>
    <property type="molecule type" value="Genomic_DNA"/>
</dbReference>
<evidence type="ECO:0000313" key="2">
    <source>
        <dbReference type="Proteomes" id="UP000282971"/>
    </source>
</evidence>